<organism evidence="1 2">
    <name type="scientific">Candidatus Iainarchaeum sp</name>
    <dbReference type="NCBI Taxonomy" id="3101447"/>
    <lineage>
        <taxon>Archaea</taxon>
        <taxon>Candidatus Iainarchaeota</taxon>
        <taxon>Candidatus Iainarchaeia</taxon>
        <taxon>Candidatus Iainarchaeales</taxon>
        <taxon>Candidatus Iainarchaeaceae</taxon>
        <taxon>Candidatus Iainarchaeum</taxon>
    </lineage>
</organism>
<evidence type="ECO:0000313" key="1">
    <source>
        <dbReference type="EMBL" id="MBS3061749.1"/>
    </source>
</evidence>
<reference evidence="1" key="1">
    <citation type="submission" date="2021-03" db="EMBL/GenBank/DDBJ databases">
        <authorList>
            <person name="Jaffe A."/>
        </authorList>
    </citation>
    <scope>NUCLEOTIDE SEQUENCE</scope>
    <source>
        <strain evidence="1">RIFCSPLOWO2_01_FULL_AR10_48_17</strain>
    </source>
</reference>
<dbReference type="AlphaFoldDB" id="A0A8T4L8A0"/>
<evidence type="ECO:0000313" key="2">
    <source>
        <dbReference type="Proteomes" id="UP000675968"/>
    </source>
</evidence>
<proteinExistence type="predicted"/>
<sequence length="321" mass="37623">MAQLHWHFRKPSAKQVFSDHSDIFGGIRNVRQRVALKKLFFDRYLSEASTARYLKIARRNDVTRALFRAANSPDSDWRSHAYDVLSLVRPRGYSKLLSERVRTDDVHQNRFELIRYLTRSPTRVPLRTIEHAVFDSHRSVREAAAVELVKRKGFRYLAGLLDRFFPENAKRVTRPELFYLESSPEPVPISEIEKNRNAGRQVFLHRGVPVYLVDSKSLPPKEGAKLPALGKYIHGVLWLNSDPAVLPARFRRAIAEHEVGEMFSHDIAQGLTLHYLGRKGLLSDYWNFYKDKPFVFVRDRELQKLCEEYPKDFGRFRRFLR</sequence>
<comment type="caution">
    <text evidence="1">The sequence shown here is derived from an EMBL/GenBank/DDBJ whole genome shotgun (WGS) entry which is preliminary data.</text>
</comment>
<reference evidence="1" key="2">
    <citation type="submission" date="2021-05" db="EMBL/GenBank/DDBJ databases">
        <title>Protein family content uncovers lineage relationships and bacterial pathway maintenance mechanisms in DPANN archaea.</title>
        <authorList>
            <person name="Castelle C.J."/>
            <person name="Meheust R."/>
            <person name="Jaffe A.L."/>
            <person name="Seitz K."/>
            <person name="Gong X."/>
            <person name="Baker B.J."/>
            <person name="Banfield J.F."/>
        </authorList>
    </citation>
    <scope>NUCLEOTIDE SEQUENCE</scope>
    <source>
        <strain evidence="1">RIFCSPLOWO2_01_FULL_AR10_48_17</strain>
    </source>
</reference>
<gene>
    <name evidence="1" type="ORF">J4215_04165</name>
</gene>
<dbReference type="InterPro" id="IPR016024">
    <property type="entry name" value="ARM-type_fold"/>
</dbReference>
<dbReference type="SUPFAM" id="SSF48371">
    <property type="entry name" value="ARM repeat"/>
    <property type="match status" value="1"/>
</dbReference>
<name>A0A8T4L8A0_9ARCH</name>
<dbReference type="Proteomes" id="UP000675968">
    <property type="component" value="Unassembled WGS sequence"/>
</dbReference>
<dbReference type="EMBL" id="JAGVWC010000010">
    <property type="protein sequence ID" value="MBS3061749.1"/>
    <property type="molecule type" value="Genomic_DNA"/>
</dbReference>
<protein>
    <submittedName>
        <fullName evidence="1">Uncharacterized protein</fullName>
    </submittedName>
</protein>
<accession>A0A8T4L8A0</accession>